<dbReference type="SUPFAM" id="SSF74653">
    <property type="entry name" value="TolA/TonB C-terminal domain"/>
    <property type="match status" value="1"/>
</dbReference>
<dbReference type="PROSITE" id="PS52015">
    <property type="entry name" value="TONB_CTD"/>
    <property type="match status" value="1"/>
</dbReference>
<dbReference type="GO" id="GO:0016020">
    <property type="term" value="C:membrane"/>
    <property type="evidence" value="ECO:0007669"/>
    <property type="project" value="UniProtKB-SubCell"/>
</dbReference>
<keyword evidence="2" id="KW-0812">Transmembrane</keyword>
<dbReference type="EMBL" id="BARS01012276">
    <property type="protein sequence ID" value="GAF98563.1"/>
    <property type="molecule type" value="Genomic_DNA"/>
</dbReference>
<evidence type="ECO:0000256" key="2">
    <source>
        <dbReference type="ARBA" id="ARBA00022692"/>
    </source>
</evidence>
<feature type="non-terminal residue" evidence="6">
    <location>
        <position position="226"/>
    </location>
</feature>
<dbReference type="InterPro" id="IPR006260">
    <property type="entry name" value="TonB/TolA_C"/>
</dbReference>
<name>X0TYC4_9ZZZZ</name>
<reference evidence="6" key="1">
    <citation type="journal article" date="2014" name="Front. Microbiol.">
        <title>High frequency of phylogenetically diverse reductive dehalogenase-homologous genes in deep subseafloor sedimentary metagenomes.</title>
        <authorList>
            <person name="Kawai M."/>
            <person name="Futagami T."/>
            <person name="Toyoda A."/>
            <person name="Takaki Y."/>
            <person name="Nishi S."/>
            <person name="Hori S."/>
            <person name="Arai W."/>
            <person name="Tsubouchi T."/>
            <person name="Morono Y."/>
            <person name="Uchiyama I."/>
            <person name="Ito T."/>
            <person name="Fujiyama A."/>
            <person name="Inagaki F."/>
            <person name="Takami H."/>
        </authorList>
    </citation>
    <scope>NUCLEOTIDE SEQUENCE</scope>
    <source>
        <strain evidence="6">Expedition CK06-06</strain>
    </source>
</reference>
<protein>
    <recommendedName>
        <fullName evidence="5">TonB C-terminal domain-containing protein</fullName>
    </recommendedName>
</protein>
<evidence type="ECO:0000259" key="5">
    <source>
        <dbReference type="PROSITE" id="PS52015"/>
    </source>
</evidence>
<proteinExistence type="predicted"/>
<organism evidence="6">
    <name type="scientific">marine sediment metagenome</name>
    <dbReference type="NCBI Taxonomy" id="412755"/>
    <lineage>
        <taxon>unclassified sequences</taxon>
        <taxon>metagenomes</taxon>
        <taxon>ecological metagenomes</taxon>
    </lineage>
</organism>
<comment type="subcellular location">
    <subcellularLocation>
        <location evidence="1">Membrane</location>
        <topology evidence="1">Single-pass membrane protein</topology>
    </subcellularLocation>
</comment>
<dbReference type="AlphaFoldDB" id="X0TYC4"/>
<dbReference type="NCBIfam" id="TIGR01352">
    <property type="entry name" value="tonB_Cterm"/>
    <property type="match status" value="1"/>
</dbReference>
<keyword evidence="3" id="KW-1133">Transmembrane helix</keyword>
<dbReference type="Pfam" id="PF03544">
    <property type="entry name" value="TonB_C"/>
    <property type="match status" value="1"/>
</dbReference>
<sequence>MWNDKTAHDLGINPNELDGKQKFSCSYAIGYWEKRNDRILEAVWQKRNVLPTQPTKIPSDQTYAFQLNNGYWDNKIPEEQINVGPTMAKPKVGIPRPVSNDEVIDVDVMIASRENLDRIVAQRKEETDSDSRAKIYLDNDYLPGVDEFVPVEIPAEQIYYHEPEYPRLAQTARMEAYVWVKALVDNEGNVRDAIILKSANSKAGFDEAAVQAAYKCRYKPAIQNGR</sequence>
<keyword evidence="4" id="KW-0472">Membrane</keyword>
<evidence type="ECO:0000256" key="3">
    <source>
        <dbReference type="ARBA" id="ARBA00022989"/>
    </source>
</evidence>
<evidence type="ECO:0000256" key="4">
    <source>
        <dbReference type="ARBA" id="ARBA00023136"/>
    </source>
</evidence>
<dbReference type="GO" id="GO:0055085">
    <property type="term" value="P:transmembrane transport"/>
    <property type="evidence" value="ECO:0007669"/>
    <property type="project" value="InterPro"/>
</dbReference>
<comment type="caution">
    <text evidence="6">The sequence shown here is derived from an EMBL/GenBank/DDBJ whole genome shotgun (WGS) entry which is preliminary data.</text>
</comment>
<gene>
    <name evidence="6" type="ORF">S01H1_21947</name>
</gene>
<evidence type="ECO:0000256" key="1">
    <source>
        <dbReference type="ARBA" id="ARBA00004167"/>
    </source>
</evidence>
<evidence type="ECO:0000313" key="6">
    <source>
        <dbReference type="EMBL" id="GAF98563.1"/>
    </source>
</evidence>
<feature type="domain" description="TonB C-terminal" evidence="5">
    <location>
        <begin position="150"/>
        <end position="226"/>
    </location>
</feature>
<dbReference type="InterPro" id="IPR037682">
    <property type="entry name" value="TonB_C"/>
</dbReference>
<accession>X0TYC4</accession>
<dbReference type="Gene3D" id="3.30.1150.10">
    <property type="match status" value="1"/>
</dbReference>